<gene>
    <name evidence="2" type="ORF">PBY51_003446</name>
</gene>
<name>A0AAN7Y0S4_ELEMC</name>
<proteinExistence type="predicted"/>
<dbReference type="EMBL" id="JAUZQC010000005">
    <property type="protein sequence ID" value="KAK5870504.1"/>
    <property type="molecule type" value="Genomic_DNA"/>
</dbReference>
<dbReference type="Proteomes" id="UP001346869">
    <property type="component" value="Unassembled WGS sequence"/>
</dbReference>
<evidence type="ECO:0000313" key="2">
    <source>
        <dbReference type="EMBL" id="KAK5870504.1"/>
    </source>
</evidence>
<dbReference type="AlphaFoldDB" id="A0AAN7Y0S4"/>
<feature type="region of interest" description="Disordered" evidence="1">
    <location>
        <begin position="51"/>
        <end position="72"/>
    </location>
</feature>
<sequence length="72" mass="7626">MTLSAAPAPFPPPPHRSFDIPPRSTDQPMGGGAPAAFLQTIRTEQLNISHHATKAQRSRIGLWKRGGKVGGG</sequence>
<protein>
    <submittedName>
        <fullName evidence="2">Uncharacterized protein</fullName>
    </submittedName>
</protein>
<keyword evidence="3" id="KW-1185">Reference proteome</keyword>
<feature type="region of interest" description="Disordered" evidence="1">
    <location>
        <begin position="1"/>
        <end position="34"/>
    </location>
</feature>
<organism evidence="2 3">
    <name type="scientific">Eleginops maclovinus</name>
    <name type="common">Patagonian blennie</name>
    <name type="synonym">Eleginus maclovinus</name>
    <dbReference type="NCBI Taxonomy" id="56733"/>
    <lineage>
        <taxon>Eukaryota</taxon>
        <taxon>Metazoa</taxon>
        <taxon>Chordata</taxon>
        <taxon>Craniata</taxon>
        <taxon>Vertebrata</taxon>
        <taxon>Euteleostomi</taxon>
        <taxon>Actinopterygii</taxon>
        <taxon>Neopterygii</taxon>
        <taxon>Teleostei</taxon>
        <taxon>Neoteleostei</taxon>
        <taxon>Acanthomorphata</taxon>
        <taxon>Eupercaria</taxon>
        <taxon>Perciformes</taxon>
        <taxon>Notothenioidei</taxon>
        <taxon>Eleginopidae</taxon>
        <taxon>Eleginops</taxon>
    </lineage>
</organism>
<reference evidence="2 3" key="1">
    <citation type="journal article" date="2023" name="Genes (Basel)">
        <title>Chromosome-Level Genome Assembly and Circadian Gene Repertoire of the Patagonia Blennie Eleginops maclovinus-The Closest Ancestral Proxy of Antarctic Cryonotothenioids.</title>
        <authorList>
            <person name="Cheng C.C."/>
            <person name="Rivera-Colon A.G."/>
            <person name="Minhas B.F."/>
            <person name="Wilson L."/>
            <person name="Rayamajhi N."/>
            <person name="Vargas-Chacoff L."/>
            <person name="Catchen J.M."/>
        </authorList>
    </citation>
    <scope>NUCLEOTIDE SEQUENCE [LARGE SCALE GENOMIC DNA]</scope>
    <source>
        <strain evidence="2">JMC-PN-2008</strain>
    </source>
</reference>
<reference evidence="2 3" key="2">
    <citation type="journal article" date="2023" name="Mol. Biol. Evol.">
        <title>Genomics of Secondarily Temperate Adaptation in the Only Non-Antarctic Icefish.</title>
        <authorList>
            <person name="Rivera-Colon A.G."/>
            <person name="Rayamajhi N."/>
            <person name="Minhas B.F."/>
            <person name="Madrigal G."/>
            <person name="Bilyk K.T."/>
            <person name="Yoon V."/>
            <person name="Hune M."/>
            <person name="Gregory S."/>
            <person name="Cheng C.H.C."/>
            <person name="Catchen J.M."/>
        </authorList>
    </citation>
    <scope>NUCLEOTIDE SEQUENCE [LARGE SCALE GENOMIC DNA]</scope>
    <source>
        <strain evidence="2">JMC-PN-2008</strain>
    </source>
</reference>
<evidence type="ECO:0000256" key="1">
    <source>
        <dbReference type="SAM" id="MobiDB-lite"/>
    </source>
</evidence>
<evidence type="ECO:0000313" key="3">
    <source>
        <dbReference type="Proteomes" id="UP001346869"/>
    </source>
</evidence>
<comment type="caution">
    <text evidence="2">The sequence shown here is derived from an EMBL/GenBank/DDBJ whole genome shotgun (WGS) entry which is preliminary data.</text>
</comment>
<accession>A0AAN7Y0S4</accession>